<dbReference type="PROSITE" id="PS00197">
    <property type="entry name" value="2FE2S_FER_1"/>
    <property type="match status" value="1"/>
</dbReference>
<keyword evidence="12" id="KW-1185">Reference proteome</keyword>
<dbReference type="CDD" id="cd06214">
    <property type="entry name" value="PA_degradation_oxidoreductase_like"/>
    <property type="match status" value="1"/>
</dbReference>
<keyword evidence="5" id="KW-0274">FAD</keyword>
<dbReference type="CDD" id="cd00207">
    <property type="entry name" value="fer2"/>
    <property type="match status" value="1"/>
</dbReference>
<dbReference type="InterPro" id="IPR001041">
    <property type="entry name" value="2Fe-2S_ferredoxin-type"/>
</dbReference>
<dbReference type="PRINTS" id="PR00406">
    <property type="entry name" value="CYTB5RDTASE"/>
</dbReference>
<sequence length="351" mass="39644">MTDDLLQLRIVRIHSETSDAKSYFLEPVDGRPARHRAGQFLTLLLQHNGHEVRRSYSLSSAANEGLRLTIKRIQNGEVSRYLLDTLQVGDVLTSLHPAGRFVLDENLSGDLVMIGAGSGITPLFAMIKQVLWTEPHRRVTLLYSNSSERTIIFREELADLQRQYPDRFRLLHLLSNPSDDWTGLRGRLNNVMLERLLPNLVGASDRQTLGFCTCGPADYMRMIQFTIVFSGFRPDQIRRENFVIEPVVLTPPPLIAQDRTVLLRIRQREAETREVDIQVPAYKSILQAALDEGIALPYSCRGGRCSTCIARCQSGSVHMTINDVLTERDLREGWVLTCTGYPESDGVVIEV</sequence>
<evidence type="ECO:0000256" key="8">
    <source>
        <dbReference type="ARBA" id="ARBA00023014"/>
    </source>
</evidence>
<dbReference type="PRINTS" id="PR00371">
    <property type="entry name" value="FPNCR"/>
</dbReference>
<keyword evidence="6" id="KW-0560">Oxidoreductase</keyword>
<dbReference type="PROSITE" id="PS51384">
    <property type="entry name" value="FAD_FR"/>
    <property type="match status" value="1"/>
</dbReference>
<reference evidence="11 12" key="1">
    <citation type="journal article" date="2014" name="Curr. Microbiol.">
        <title>Spirosoma radiotolerans sp. nov., a gamma-radiation-resistant bacterium isolated from gamma ray-irradiated soil.</title>
        <authorList>
            <person name="Lee J.J."/>
            <person name="Srinivasan S."/>
            <person name="Lim S."/>
            <person name="Joe M."/>
            <person name="Im S."/>
            <person name="Bae S.I."/>
            <person name="Park K.R."/>
            <person name="Han J.H."/>
            <person name="Park S.H."/>
            <person name="Joo B.M."/>
            <person name="Park S.J."/>
            <person name="Kim M.K."/>
        </authorList>
    </citation>
    <scope>NUCLEOTIDE SEQUENCE [LARGE SCALE GENOMIC DNA]</scope>
    <source>
        <strain evidence="11 12">DG5A</strain>
    </source>
</reference>
<gene>
    <name evidence="11" type="ORF">SD10_27985</name>
</gene>
<keyword evidence="4" id="KW-0479">Metal-binding</keyword>
<dbReference type="InterPro" id="IPR001709">
    <property type="entry name" value="Flavoprot_Pyr_Nucl_cyt_Rdtase"/>
</dbReference>
<evidence type="ECO:0000256" key="5">
    <source>
        <dbReference type="ARBA" id="ARBA00022827"/>
    </source>
</evidence>
<dbReference type="Pfam" id="PF00970">
    <property type="entry name" value="FAD_binding_6"/>
    <property type="match status" value="1"/>
</dbReference>
<keyword evidence="3" id="KW-0001">2Fe-2S</keyword>
<dbReference type="InterPro" id="IPR017938">
    <property type="entry name" value="Riboflavin_synthase-like_b-brl"/>
</dbReference>
<dbReference type="Pfam" id="PF00175">
    <property type="entry name" value="NAD_binding_1"/>
    <property type="match status" value="1"/>
</dbReference>
<dbReference type="SUPFAM" id="SSF52343">
    <property type="entry name" value="Ferredoxin reductase-like, C-terminal NADP-linked domain"/>
    <property type="match status" value="1"/>
</dbReference>
<proteinExistence type="predicted"/>
<feature type="domain" description="FAD-binding FR-type" evidence="10">
    <location>
        <begin position="3"/>
        <end position="104"/>
    </location>
</feature>
<evidence type="ECO:0000256" key="6">
    <source>
        <dbReference type="ARBA" id="ARBA00023002"/>
    </source>
</evidence>
<evidence type="ECO:0000256" key="7">
    <source>
        <dbReference type="ARBA" id="ARBA00023004"/>
    </source>
</evidence>
<evidence type="ECO:0000256" key="4">
    <source>
        <dbReference type="ARBA" id="ARBA00022723"/>
    </source>
</evidence>
<dbReference type="Gene3D" id="3.40.50.80">
    <property type="entry name" value="Nucleotide-binding domain of ferredoxin-NADP reductase (FNR) module"/>
    <property type="match status" value="1"/>
</dbReference>
<dbReference type="PANTHER" id="PTHR47354:SF8">
    <property type="entry name" value="1,2-PHENYLACETYL-COA EPOXIDASE, SUBUNIT E"/>
    <property type="match status" value="1"/>
</dbReference>
<dbReference type="GO" id="GO:0016491">
    <property type="term" value="F:oxidoreductase activity"/>
    <property type="evidence" value="ECO:0007669"/>
    <property type="project" value="UniProtKB-KW"/>
</dbReference>
<organism evidence="11 12">
    <name type="scientific">Spirosoma radiotolerans</name>
    <dbReference type="NCBI Taxonomy" id="1379870"/>
    <lineage>
        <taxon>Bacteria</taxon>
        <taxon>Pseudomonadati</taxon>
        <taxon>Bacteroidota</taxon>
        <taxon>Cytophagia</taxon>
        <taxon>Cytophagales</taxon>
        <taxon>Cytophagaceae</taxon>
        <taxon>Spirosoma</taxon>
    </lineage>
</organism>
<protein>
    <submittedName>
        <fullName evidence="11">Oxidoreductase</fullName>
    </submittedName>
</protein>
<evidence type="ECO:0000313" key="11">
    <source>
        <dbReference type="EMBL" id="AKD58168.1"/>
    </source>
</evidence>
<dbReference type="SUPFAM" id="SSF54292">
    <property type="entry name" value="2Fe-2S ferredoxin-like"/>
    <property type="match status" value="1"/>
</dbReference>
<evidence type="ECO:0000256" key="1">
    <source>
        <dbReference type="ARBA" id="ARBA00001974"/>
    </source>
</evidence>
<dbReference type="Gene3D" id="2.40.30.10">
    <property type="entry name" value="Translation factors"/>
    <property type="match status" value="1"/>
</dbReference>
<evidence type="ECO:0000256" key="3">
    <source>
        <dbReference type="ARBA" id="ARBA00022714"/>
    </source>
</evidence>
<dbReference type="Proteomes" id="UP000033054">
    <property type="component" value="Chromosome"/>
</dbReference>
<dbReference type="PANTHER" id="PTHR47354">
    <property type="entry name" value="NADH OXIDOREDUCTASE HCR"/>
    <property type="match status" value="1"/>
</dbReference>
<keyword evidence="8" id="KW-0411">Iron-sulfur</keyword>
<dbReference type="InterPro" id="IPR036010">
    <property type="entry name" value="2Fe-2S_ferredoxin-like_sf"/>
</dbReference>
<dbReference type="InterPro" id="IPR012675">
    <property type="entry name" value="Beta-grasp_dom_sf"/>
</dbReference>
<dbReference type="RefSeq" id="WP_046578697.1">
    <property type="nucleotide sequence ID" value="NZ_CP010429.1"/>
</dbReference>
<dbReference type="SUPFAM" id="SSF63380">
    <property type="entry name" value="Riboflavin synthase domain-like"/>
    <property type="match status" value="1"/>
</dbReference>
<dbReference type="OrthoDB" id="9789468at2"/>
<dbReference type="Pfam" id="PF00111">
    <property type="entry name" value="Fer2"/>
    <property type="match status" value="1"/>
</dbReference>
<feature type="domain" description="2Fe-2S ferredoxin-type" evidence="9">
    <location>
        <begin position="259"/>
        <end position="351"/>
    </location>
</feature>
<keyword evidence="2" id="KW-0285">Flavoprotein</keyword>
<accession>A0A0E4A0J6</accession>
<dbReference type="AlphaFoldDB" id="A0A0E4A0J6"/>
<dbReference type="EMBL" id="CP010429">
    <property type="protein sequence ID" value="AKD58168.1"/>
    <property type="molecule type" value="Genomic_DNA"/>
</dbReference>
<dbReference type="GO" id="GO:0046872">
    <property type="term" value="F:metal ion binding"/>
    <property type="evidence" value="ECO:0007669"/>
    <property type="project" value="UniProtKB-KW"/>
</dbReference>
<dbReference type="STRING" id="1379870.SD10_27985"/>
<comment type="cofactor">
    <cofactor evidence="1">
        <name>FAD</name>
        <dbReference type="ChEBI" id="CHEBI:57692"/>
    </cofactor>
</comment>
<dbReference type="InterPro" id="IPR050415">
    <property type="entry name" value="MRET"/>
</dbReference>
<name>A0A0E4A0J6_9BACT</name>
<evidence type="ECO:0000259" key="9">
    <source>
        <dbReference type="PROSITE" id="PS51085"/>
    </source>
</evidence>
<evidence type="ECO:0000259" key="10">
    <source>
        <dbReference type="PROSITE" id="PS51384"/>
    </source>
</evidence>
<dbReference type="Gene3D" id="3.10.20.30">
    <property type="match status" value="1"/>
</dbReference>
<dbReference type="InterPro" id="IPR039261">
    <property type="entry name" value="FNR_nucleotide-bd"/>
</dbReference>
<dbReference type="GO" id="GO:0050660">
    <property type="term" value="F:flavin adenine dinucleotide binding"/>
    <property type="evidence" value="ECO:0007669"/>
    <property type="project" value="TreeGrafter"/>
</dbReference>
<dbReference type="InterPro" id="IPR008333">
    <property type="entry name" value="Cbr1-like_FAD-bd_dom"/>
</dbReference>
<keyword evidence="7" id="KW-0408">Iron</keyword>
<evidence type="ECO:0000313" key="12">
    <source>
        <dbReference type="Proteomes" id="UP000033054"/>
    </source>
</evidence>
<dbReference type="PROSITE" id="PS51085">
    <property type="entry name" value="2FE2S_FER_2"/>
    <property type="match status" value="1"/>
</dbReference>
<dbReference type="GO" id="GO:0051537">
    <property type="term" value="F:2 iron, 2 sulfur cluster binding"/>
    <property type="evidence" value="ECO:0007669"/>
    <property type="project" value="UniProtKB-KW"/>
</dbReference>
<dbReference type="InterPro" id="IPR001433">
    <property type="entry name" value="OxRdtase_FAD/NAD-bd"/>
</dbReference>
<dbReference type="KEGG" id="srd:SD10_27985"/>
<dbReference type="PATRIC" id="fig|1379870.5.peg.6030"/>
<evidence type="ECO:0000256" key="2">
    <source>
        <dbReference type="ARBA" id="ARBA00022630"/>
    </source>
</evidence>
<dbReference type="InterPro" id="IPR017927">
    <property type="entry name" value="FAD-bd_FR_type"/>
</dbReference>
<dbReference type="InterPro" id="IPR006058">
    <property type="entry name" value="2Fe2S_fd_BS"/>
</dbReference>
<dbReference type="HOGENOM" id="CLU_003827_14_1_10"/>